<protein>
    <submittedName>
        <fullName evidence="1">Uncharacterized protein</fullName>
    </submittedName>
</protein>
<name>A0A4D6DZ74_9CAUD</name>
<dbReference type="GeneID" id="55013185"/>
<keyword evidence="2" id="KW-1185">Reference proteome</keyword>
<dbReference type="RefSeq" id="YP_009821700.1">
    <property type="nucleotide sequence ID" value="NC_048178.1"/>
</dbReference>
<dbReference type="Proteomes" id="UP000297046">
    <property type="component" value="Segment"/>
</dbReference>
<reference evidence="2" key="1">
    <citation type="submission" date="2019-03" db="EMBL/GenBank/DDBJ databases">
        <authorList>
            <person name="Olsen N.S."/>
            <person name="Kot W."/>
            <person name="Hansen L.H."/>
        </authorList>
    </citation>
    <scope>NUCLEOTIDE SEQUENCE [LARGE SCALE GENOMIC DNA]</scope>
</reference>
<accession>A0A4D6DZ74</accession>
<sequence length="140" mass="15890">MTRKNKLPPDTYGRLEALGLKWFTASPYPYFIVCFDPADEAMVGKLGECFPDWNREKPVQQGAAIEYHAADVKLVFIGIRRGPYWRTTIAHEVIHAKNYIGDTLGIEWDPNNDEPEAYLVGSLFNLCEATFKDLGYGKKS</sequence>
<dbReference type="KEGG" id="vg:55013185"/>
<proteinExistence type="predicted"/>
<organism evidence="1 2">
    <name type="scientific">Escherichia phage Sortsne</name>
    <dbReference type="NCBI Taxonomy" id="2562456"/>
    <lineage>
        <taxon>Viruses</taxon>
        <taxon>Duplodnaviria</taxon>
        <taxon>Heunggongvirae</taxon>
        <taxon>Uroviricota</taxon>
        <taxon>Caudoviricetes</taxon>
        <taxon>Sortsnevirus</taxon>
        <taxon>Sortsnevirus sortsne</taxon>
    </lineage>
</organism>
<evidence type="ECO:0000313" key="1">
    <source>
        <dbReference type="EMBL" id="QBZ71612.1"/>
    </source>
</evidence>
<evidence type="ECO:0000313" key="2">
    <source>
        <dbReference type="Proteomes" id="UP000297046"/>
    </source>
</evidence>
<dbReference type="EMBL" id="MK651787">
    <property type="protein sequence ID" value="QBZ71612.1"/>
    <property type="molecule type" value="Genomic_DNA"/>
</dbReference>